<evidence type="ECO:0000259" key="2">
    <source>
        <dbReference type="PROSITE" id="PS50994"/>
    </source>
</evidence>
<dbReference type="SUPFAM" id="SSF53098">
    <property type="entry name" value="Ribonuclease H-like"/>
    <property type="match status" value="1"/>
</dbReference>
<dbReference type="Proteomes" id="UP000008064">
    <property type="component" value="Unassembled WGS sequence"/>
</dbReference>
<name>F8NXT9_SERL9</name>
<evidence type="ECO:0000256" key="1">
    <source>
        <dbReference type="ARBA" id="ARBA00022884"/>
    </source>
</evidence>
<organism>
    <name type="scientific">Serpula lacrymans var. lacrymans (strain S7.9)</name>
    <name type="common">Dry rot fungus</name>
    <dbReference type="NCBI Taxonomy" id="578457"/>
    <lineage>
        <taxon>Eukaryota</taxon>
        <taxon>Fungi</taxon>
        <taxon>Dikarya</taxon>
        <taxon>Basidiomycota</taxon>
        <taxon>Agaricomycotina</taxon>
        <taxon>Agaricomycetes</taxon>
        <taxon>Agaricomycetidae</taxon>
        <taxon>Boletales</taxon>
        <taxon>Coniophorineae</taxon>
        <taxon>Serpulaceae</taxon>
        <taxon>Serpula</taxon>
    </lineage>
</organism>
<dbReference type="InterPro" id="IPR001584">
    <property type="entry name" value="Integrase_cat-core"/>
</dbReference>
<dbReference type="Gene3D" id="3.30.420.10">
    <property type="entry name" value="Ribonuclease H-like superfamily/Ribonuclease H"/>
    <property type="match status" value="1"/>
</dbReference>
<proteinExistence type="predicted"/>
<sequence>MTDGGSHFGCAEVSEWFEKEKIEIIHTPVRSPWVNGLIEDANKILIGQLKRLCATGYKEDEKDFEQMNTPSKWPLHLSTAIAQMNNQVLPWLGFSQRELLMGITLTGAEKPKTTEEGIVETTPETAETHMAFVDRF</sequence>
<keyword evidence="1" id="KW-0694">RNA-binding</keyword>
<dbReference type="InterPro" id="IPR012337">
    <property type="entry name" value="RNaseH-like_sf"/>
</dbReference>
<gene>
    <name evidence="3" type="ORF">SERLADRAFT_438366</name>
</gene>
<protein>
    <recommendedName>
        <fullName evidence="2">Integrase catalytic domain-containing protein</fullName>
    </recommendedName>
</protein>
<dbReference type="HOGENOM" id="CLU_156965_0_0_1"/>
<dbReference type="AlphaFoldDB" id="F8NXT9"/>
<dbReference type="GeneID" id="18815010"/>
<dbReference type="OrthoDB" id="2671406at2759"/>
<reference evidence="3" key="1">
    <citation type="submission" date="2011-04" db="EMBL/GenBank/DDBJ databases">
        <title>Evolution of plant cell wall degrading machinery underlies the functional diversity of forest fungi.</title>
        <authorList>
            <consortium name="US DOE Joint Genome Institute (JGI-PGF)"/>
            <person name="Eastwood D.C."/>
            <person name="Floudas D."/>
            <person name="Binder M."/>
            <person name="Majcherczyk A."/>
            <person name="Schneider P."/>
            <person name="Aerts A."/>
            <person name="Asiegbu F.O."/>
            <person name="Baker S.E."/>
            <person name="Barry K."/>
            <person name="Bendiksby M."/>
            <person name="Blumentritt M."/>
            <person name="Coutinho P.M."/>
            <person name="Cullen D."/>
            <person name="Cullen D."/>
            <person name="Gathman A."/>
            <person name="Goodell B."/>
            <person name="Henrissat B."/>
            <person name="Ihrmark K."/>
            <person name="Kauserud H."/>
            <person name="Kohler A."/>
            <person name="LaButti K."/>
            <person name="Lapidus A."/>
            <person name="Lavin J.L."/>
            <person name="Lee Y.-H."/>
            <person name="Lindquist E."/>
            <person name="Lilly W."/>
            <person name="Lucas S."/>
            <person name="Morin E."/>
            <person name="Murat C."/>
            <person name="Oguiza J.A."/>
            <person name="Park J."/>
            <person name="Pisabarro A.G."/>
            <person name="Riley R."/>
            <person name="Rosling A."/>
            <person name="Salamov A."/>
            <person name="Schmidt O."/>
            <person name="Schmutz J."/>
            <person name="Skrede I."/>
            <person name="Stenlid J."/>
            <person name="Wiebenga A."/>
            <person name="Xie X."/>
            <person name="Kues U."/>
            <person name="Hibbett D.S."/>
            <person name="Hoffmeister D."/>
            <person name="Hogberg N."/>
            <person name="Martin F."/>
            <person name="Grigoriev I.V."/>
            <person name="Watkinson S.C."/>
        </authorList>
    </citation>
    <scope>NUCLEOTIDE SEQUENCE</scope>
    <source>
        <strain evidence="3">S7.9</strain>
    </source>
</reference>
<dbReference type="InterPro" id="IPR036397">
    <property type="entry name" value="RNaseH_sf"/>
</dbReference>
<dbReference type="GO" id="GO:0015074">
    <property type="term" value="P:DNA integration"/>
    <property type="evidence" value="ECO:0007669"/>
    <property type="project" value="InterPro"/>
</dbReference>
<feature type="domain" description="Integrase catalytic" evidence="2">
    <location>
        <begin position="1"/>
        <end position="104"/>
    </location>
</feature>
<evidence type="ECO:0000313" key="3">
    <source>
        <dbReference type="EMBL" id="EGO24755.1"/>
    </source>
</evidence>
<dbReference type="RefSeq" id="XP_007318774.1">
    <property type="nucleotide sequence ID" value="XM_007318712.1"/>
</dbReference>
<dbReference type="KEGG" id="sla:SERLADRAFT_438366"/>
<dbReference type="GO" id="GO:0005634">
    <property type="term" value="C:nucleus"/>
    <property type="evidence" value="ECO:0007669"/>
    <property type="project" value="UniProtKB-ARBA"/>
</dbReference>
<dbReference type="GO" id="GO:0003723">
    <property type="term" value="F:RNA binding"/>
    <property type="evidence" value="ECO:0007669"/>
    <property type="project" value="UniProtKB-KW"/>
</dbReference>
<accession>F8NXT9</accession>
<dbReference type="EMBL" id="GL945434">
    <property type="protein sequence ID" value="EGO24755.1"/>
    <property type="molecule type" value="Genomic_DNA"/>
</dbReference>
<dbReference type="PROSITE" id="PS50994">
    <property type="entry name" value="INTEGRASE"/>
    <property type="match status" value="1"/>
</dbReference>